<evidence type="ECO:0000256" key="4">
    <source>
        <dbReference type="ARBA" id="ARBA00022547"/>
    </source>
</evidence>
<organism evidence="10 11">
    <name type="scientific">Oryza rufipogon</name>
    <name type="common">Brownbeard rice</name>
    <name type="synonym">Asian wild rice</name>
    <dbReference type="NCBI Taxonomy" id="4529"/>
    <lineage>
        <taxon>Eukaryota</taxon>
        <taxon>Viridiplantae</taxon>
        <taxon>Streptophyta</taxon>
        <taxon>Embryophyta</taxon>
        <taxon>Tracheophyta</taxon>
        <taxon>Spermatophyta</taxon>
        <taxon>Magnoliopsida</taxon>
        <taxon>Liliopsida</taxon>
        <taxon>Poales</taxon>
        <taxon>Poaceae</taxon>
        <taxon>BOP clade</taxon>
        <taxon>Oryzoideae</taxon>
        <taxon>Oryzeae</taxon>
        <taxon>Oryzinae</taxon>
        <taxon>Oryza</taxon>
    </lineage>
</organism>
<name>A0A0E0N1S3_ORYRU</name>
<keyword evidence="8" id="KW-0472">Membrane</keyword>
<keyword evidence="5" id="KW-0375">Hydrogen ion transport</keyword>
<keyword evidence="9" id="KW-0066">ATP synthesis</keyword>
<evidence type="ECO:0000256" key="9">
    <source>
        <dbReference type="ARBA" id="ARBA00023310"/>
    </source>
</evidence>
<dbReference type="InterPro" id="IPR006808">
    <property type="entry name" value="ATP_synth_F0_gsu_mt"/>
</dbReference>
<dbReference type="OMA" id="QSRACEA"/>
<dbReference type="eggNOG" id="ENOG502RZ4A">
    <property type="taxonomic scope" value="Eukaryota"/>
</dbReference>
<protein>
    <submittedName>
        <fullName evidence="10">Uncharacterized protein</fullName>
    </submittedName>
</protein>
<dbReference type="PANTHER" id="PTHR12386">
    <property type="entry name" value="ATP SYNTHASE SUBUNIT"/>
    <property type="match status" value="1"/>
</dbReference>
<keyword evidence="11" id="KW-1185">Reference proteome</keyword>
<evidence type="ECO:0000256" key="6">
    <source>
        <dbReference type="ARBA" id="ARBA00023065"/>
    </source>
</evidence>
<comment type="similarity">
    <text evidence="2">Belongs to the ATPase g subunit family.</text>
</comment>
<evidence type="ECO:0000256" key="7">
    <source>
        <dbReference type="ARBA" id="ARBA00023128"/>
    </source>
</evidence>
<dbReference type="GO" id="GO:0045259">
    <property type="term" value="C:proton-transporting ATP synthase complex"/>
    <property type="evidence" value="ECO:0007669"/>
    <property type="project" value="UniProtKB-KW"/>
</dbReference>
<dbReference type="STRING" id="4529.A0A0E0N1S3"/>
<dbReference type="GO" id="GO:0015078">
    <property type="term" value="F:proton transmembrane transporter activity"/>
    <property type="evidence" value="ECO:0007669"/>
    <property type="project" value="InterPro"/>
</dbReference>
<evidence type="ECO:0000256" key="8">
    <source>
        <dbReference type="ARBA" id="ARBA00023136"/>
    </source>
</evidence>
<keyword evidence="6" id="KW-0406">Ion transport</keyword>
<dbReference type="Pfam" id="PF04718">
    <property type="entry name" value="ATP-synt_G"/>
    <property type="match status" value="1"/>
</dbReference>
<dbReference type="EnsemblPlants" id="ORUFI01G32220.1">
    <property type="protein sequence ID" value="ORUFI01G32220.1"/>
    <property type="gene ID" value="ORUFI01G32220"/>
</dbReference>
<evidence type="ECO:0000256" key="5">
    <source>
        <dbReference type="ARBA" id="ARBA00022781"/>
    </source>
</evidence>
<evidence type="ECO:0000256" key="2">
    <source>
        <dbReference type="ARBA" id="ARBA00005699"/>
    </source>
</evidence>
<reference evidence="10" key="2">
    <citation type="submission" date="2015-06" db="UniProtKB">
        <authorList>
            <consortium name="EnsemblPlants"/>
        </authorList>
    </citation>
    <scope>IDENTIFICATION</scope>
</reference>
<evidence type="ECO:0000256" key="3">
    <source>
        <dbReference type="ARBA" id="ARBA00022448"/>
    </source>
</evidence>
<evidence type="ECO:0000256" key="1">
    <source>
        <dbReference type="ARBA" id="ARBA00004325"/>
    </source>
</evidence>
<keyword evidence="7" id="KW-0496">Mitochondrion</keyword>
<accession>A0A0E0N1S3</accession>
<proteinExistence type="inferred from homology"/>
<dbReference type="GO" id="GO:0015986">
    <property type="term" value="P:proton motive force-driven ATP synthesis"/>
    <property type="evidence" value="ECO:0007669"/>
    <property type="project" value="InterPro"/>
</dbReference>
<keyword evidence="4" id="KW-0138">CF(0)</keyword>
<evidence type="ECO:0000313" key="10">
    <source>
        <dbReference type="EnsemblPlants" id="ORUFI01G32220.1"/>
    </source>
</evidence>
<dbReference type="AlphaFoldDB" id="A0A0E0N1S3"/>
<dbReference type="Proteomes" id="UP000008022">
    <property type="component" value="Unassembled WGS sequence"/>
</dbReference>
<reference evidence="11" key="1">
    <citation type="submission" date="2013-06" db="EMBL/GenBank/DDBJ databases">
        <authorList>
            <person name="Zhao Q."/>
        </authorList>
    </citation>
    <scope>NUCLEOTIDE SEQUENCE</scope>
    <source>
        <strain evidence="11">cv. W1943</strain>
    </source>
</reference>
<keyword evidence="3" id="KW-0813">Transport</keyword>
<comment type="subcellular location">
    <subcellularLocation>
        <location evidence="1">Mitochondrion membrane</location>
    </subcellularLocation>
</comment>
<sequence length="161" mass="17751">MNPAAMAALGSKLATLGSAAREAARVAARQGCAYNKAVVEGSRQLQSRACEATRSAAKHGRAFHEELMERNKRYVIDPPTIQTCQELSKQLFYTRLASIPGRYESFWKEVDGAKLLWKNRKNLNLKAEDIGVATLFGIELIAWFAGGEVVGRGFTFTGYHV</sequence>
<dbReference type="Gramene" id="ORUFI01G32220.1">
    <property type="protein sequence ID" value="ORUFI01G32220.1"/>
    <property type="gene ID" value="ORUFI01G32220"/>
</dbReference>
<dbReference type="HOGENOM" id="CLU_121191_0_0_1"/>
<evidence type="ECO:0000313" key="11">
    <source>
        <dbReference type="Proteomes" id="UP000008022"/>
    </source>
</evidence>
<dbReference type="GO" id="GO:0031966">
    <property type="term" value="C:mitochondrial membrane"/>
    <property type="evidence" value="ECO:0007669"/>
    <property type="project" value="UniProtKB-SubCell"/>
</dbReference>